<dbReference type="InParanoid" id="A2DGS2"/>
<dbReference type="AlphaFoldDB" id="A2DGS2"/>
<dbReference type="FunCoup" id="A2DGS2">
    <property type="interactions" value="20"/>
</dbReference>
<dbReference type="OrthoDB" id="40579at2759"/>
<dbReference type="VEuPathDB" id="TrichDB:TVAG_110720"/>
<dbReference type="Gene3D" id="1.10.150.240">
    <property type="entry name" value="Putative phosphatase, domain 2"/>
    <property type="match status" value="1"/>
</dbReference>
<organism evidence="1 2">
    <name type="scientific">Trichomonas vaginalis (strain ATCC PRA-98 / G3)</name>
    <dbReference type="NCBI Taxonomy" id="412133"/>
    <lineage>
        <taxon>Eukaryota</taxon>
        <taxon>Metamonada</taxon>
        <taxon>Parabasalia</taxon>
        <taxon>Trichomonadida</taxon>
        <taxon>Trichomonadidae</taxon>
        <taxon>Trichomonas</taxon>
    </lineage>
</organism>
<dbReference type="VEuPathDB" id="TrichDB:TVAGG3_0997310"/>
<dbReference type="GO" id="GO:0016791">
    <property type="term" value="F:phosphatase activity"/>
    <property type="evidence" value="ECO:0000318"/>
    <property type="project" value="GO_Central"/>
</dbReference>
<dbReference type="SMR" id="A2DGS2"/>
<sequence>MTQKKKWPHLIKLIIFDNDGTILDTEGIYSWANEQMVGHELDATINAQLVGKNAHDTCKAIVDYYNINTNLDNFIRKRTKLLENCWNSTVMMPGAKKLITKFYDKGIPMAIATSSRASNFKKKIQAHMDVYNMIGSYVCGNEVINGKPAPDIYLKACEKYPEVDPKEALVIEDSPYGIKAANEAGMASILVTNNTRNYQETLKNLGAVPTYTMSSLEMFSFDLFTWDVDNLII</sequence>
<accession>A2DGS2</accession>
<dbReference type="SUPFAM" id="SSF56784">
    <property type="entry name" value="HAD-like"/>
    <property type="match status" value="1"/>
</dbReference>
<dbReference type="InterPro" id="IPR006439">
    <property type="entry name" value="HAD-SF_hydro_IA"/>
</dbReference>
<proteinExistence type="predicted"/>
<dbReference type="InterPro" id="IPR041492">
    <property type="entry name" value="HAD_2"/>
</dbReference>
<dbReference type="Gene3D" id="3.40.50.1000">
    <property type="entry name" value="HAD superfamily/HAD-like"/>
    <property type="match status" value="1"/>
</dbReference>
<dbReference type="RefSeq" id="XP_001581445.1">
    <property type="nucleotide sequence ID" value="XM_001581395.1"/>
</dbReference>
<reference evidence="1" key="1">
    <citation type="submission" date="2006-10" db="EMBL/GenBank/DDBJ databases">
        <authorList>
            <person name="Amadeo P."/>
            <person name="Zhao Q."/>
            <person name="Wortman J."/>
            <person name="Fraser-Liggett C."/>
            <person name="Carlton J."/>
        </authorList>
    </citation>
    <scope>NUCLEOTIDE SEQUENCE</scope>
    <source>
        <strain evidence="1">G3</strain>
    </source>
</reference>
<dbReference type="NCBIfam" id="TIGR01509">
    <property type="entry name" value="HAD-SF-IA-v3"/>
    <property type="match status" value="1"/>
</dbReference>
<dbReference type="SFLD" id="SFLDG01129">
    <property type="entry name" value="C1.5:_HAD__Beta-PGM__Phosphata"/>
    <property type="match status" value="1"/>
</dbReference>
<dbReference type="InterPro" id="IPR023214">
    <property type="entry name" value="HAD_sf"/>
</dbReference>
<dbReference type="Proteomes" id="UP000001542">
    <property type="component" value="Unassembled WGS sequence"/>
</dbReference>
<dbReference type="InterPro" id="IPR036412">
    <property type="entry name" value="HAD-like_sf"/>
</dbReference>
<dbReference type="KEGG" id="tva:5465997"/>
<dbReference type="EMBL" id="DS113198">
    <property type="protein sequence ID" value="EAY20459.1"/>
    <property type="molecule type" value="Genomic_DNA"/>
</dbReference>
<dbReference type="Pfam" id="PF13419">
    <property type="entry name" value="HAD_2"/>
    <property type="match status" value="1"/>
</dbReference>
<name>A2DGS2_TRIV3</name>
<dbReference type="InterPro" id="IPR023198">
    <property type="entry name" value="PGP-like_dom2"/>
</dbReference>
<dbReference type="SFLD" id="SFLDS00003">
    <property type="entry name" value="Haloacid_Dehalogenase"/>
    <property type="match status" value="1"/>
</dbReference>
<dbReference type="PANTHER" id="PTHR18901">
    <property type="entry name" value="2-DEOXYGLUCOSE-6-PHOSPHATE PHOSPHATASE 2"/>
    <property type="match status" value="1"/>
</dbReference>
<gene>
    <name evidence="1" type="ORF">TVAG_110720</name>
</gene>
<dbReference type="eggNOG" id="KOG2914">
    <property type="taxonomic scope" value="Eukaryota"/>
</dbReference>
<dbReference type="STRING" id="5722.A2DGS2"/>
<dbReference type="PANTHER" id="PTHR18901:SF38">
    <property type="entry name" value="PSEUDOURIDINE-5'-PHOSPHATASE"/>
    <property type="match status" value="1"/>
</dbReference>
<keyword evidence="1" id="KW-0378">Hydrolase</keyword>
<reference evidence="1" key="2">
    <citation type="journal article" date="2007" name="Science">
        <title>Draft genome sequence of the sexually transmitted pathogen Trichomonas vaginalis.</title>
        <authorList>
            <person name="Carlton J.M."/>
            <person name="Hirt R.P."/>
            <person name="Silva J.C."/>
            <person name="Delcher A.L."/>
            <person name="Schatz M."/>
            <person name="Zhao Q."/>
            <person name="Wortman J.R."/>
            <person name="Bidwell S.L."/>
            <person name="Alsmark U.C.M."/>
            <person name="Besteiro S."/>
            <person name="Sicheritz-Ponten T."/>
            <person name="Noel C.J."/>
            <person name="Dacks J.B."/>
            <person name="Foster P.G."/>
            <person name="Simillion C."/>
            <person name="Van de Peer Y."/>
            <person name="Miranda-Saavedra D."/>
            <person name="Barton G.J."/>
            <person name="Westrop G.D."/>
            <person name="Mueller S."/>
            <person name="Dessi D."/>
            <person name="Fiori P.L."/>
            <person name="Ren Q."/>
            <person name="Paulsen I."/>
            <person name="Zhang H."/>
            <person name="Bastida-Corcuera F.D."/>
            <person name="Simoes-Barbosa A."/>
            <person name="Brown M.T."/>
            <person name="Hayes R.D."/>
            <person name="Mukherjee M."/>
            <person name="Okumura C.Y."/>
            <person name="Schneider R."/>
            <person name="Smith A.J."/>
            <person name="Vanacova S."/>
            <person name="Villalvazo M."/>
            <person name="Haas B.J."/>
            <person name="Pertea M."/>
            <person name="Feldblyum T.V."/>
            <person name="Utterback T.R."/>
            <person name="Shu C.L."/>
            <person name="Osoegawa K."/>
            <person name="de Jong P.J."/>
            <person name="Hrdy I."/>
            <person name="Horvathova L."/>
            <person name="Zubacova Z."/>
            <person name="Dolezal P."/>
            <person name="Malik S.B."/>
            <person name="Logsdon J.M. Jr."/>
            <person name="Henze K."/>
            <person name="Gupta A."/>
            <person name="Wang C.C."/>
            <person name="Dunne R.L."/>
            <person name="Upcroft J.A."/>
            <person name="Upcroft P."/>
            <person name="White O."/>
            <person name="Salzberg S.L."/>
            <person name="Tang P."/>
            <person name="Chiu C.-H."/>
            <person name="Lee Y.-S."/>
            <person name="Embley T.M."/>
            <person name="Coombs G.H."/>
            <person name="Mottram J.C."/>
            <person name="Tachezy J."/>
            <person name="Fraser-Liggett C.M."/>
            <person name="Johnson P.J."/>
        </authorList>
    </citation>
    <scope>NUCLEOTIDE SEQUENCE [LARGE SCALE GENOMIC DNA]</scope>
    <source>
        <strain evidence="1">G3</strain>
    </source>
</reference>
<evidence type="ECO:0000313" key="2">
    <source>
        <dbReference type="Proteomes" id="UP000001542"/>
    </source>
</evidence>
<protein>
    <submittedName>
        <fullName evidence="1">HAD-superfamily hydrolase, subfamily IA, variant 3 containing protein</fullName>
    </submittedName>
</protein>
<dbReference type="FunFam" id="1.10.150.240:FF:000029">
    <property type="entry name" value="Haloacid dehalogenase-like hydrolase family protein"/>
    <property type="match status" value="1"/>
</dbReference>
<evidence type="ECO:0000313" key="1">
    <source>
        <dbReference type="EMBL" id="EAY20459.1"/>
    </source>
</evidence>
<keyword evidence="2" id="KW-1185">Reference proteome</keyword>